<reference evidence="1 2" key="1">
    <citation type="journal article" date="2023" name="Plants (Basel)">
        <title>Bridging the Gap: Combining Genomics and Transcriptomics Approaches to Understand Stylosanthes scabra, an Orphan Legume from the Brazilian Caatinga.</title>
        <authorList>
            <person name="Ferreira-Neto J.R.C."/>
            <person name="da Silva M.D."/>
            <person name="Binneck E."/>
            <person name="de Melo N.F."/>
            <person name="da Silva R.H."/>
            <person name="de Melo A.L.T.M."/>
            <person name="Pandolfi V."/>
            <person name="Bustamante F.O."/>
            <person name="Brasileiro-Vidal A.C."/>
            <person name="Benko-Iseppon A.M."/>
        </authorList>
    </citation>
    <scope>NUCLEOTIDE SEQUENCE [LARGE SCALE GENOMIC DNA]</scope>
    <source>
        <tissue evidence="1">Leaves</tissue>
    </source>
</reference>
<comment type="caution">
    <text evidence="1">The sequence shown here is derived from an EMBL/GenBank/DDBJ whole genome shotgun (WGS) entry which is preliminary data.</text>
</comment>
<accession>A0ABU6W2X6</accession>
<sequence>MNLLRRRTYSLSVNVSSAPATTVSPAVAADVDVVHSRASSSRAFPPLPPHKHTAGRRHRVWQRAASREVTFFCCYSRTAPEVLCSLHGQLTLSAYKIFISIST</sequence>
<dbReference type="Proteomes" id="UP001341840">
    <property type="component" value="Unassembled WGS sequence"/>
</dbReference>
<evidence type="ECO:0000313" key="2">
    <source>
        <dbReference type="Proteomes" id="UP001341840"/>
    </source>
</evidence>
<proteinExistence type="predicted"/>
<evidence type="ECO:0000313" key="1">
    <source>
        <dbReference type="EMBL" id="MED6180225.1"/>
    </source>
</evidence>
<keyword evidence="2" id="KW-1185">Reference proteome</keyword>
<name>A0ABU6W2X6_9FABA</name>
<organism evidence="1 2">
    <name type="scientific">Stylosanthes scabra</name>
    <dbReference type="NCBI Taxonomy" id="79078"/>
    <lineage>
        <taxon>Eukaryota</taxon>
        <taxon>Viridiplantae</taxon>
        <taxon>Streptophyta</taxon>
        <taxon>Embryophyta</taxon>
        <taxon>Tracheophyta</taxon>
        <taxon>Spermatophyta</taxon>
        <taxon>Magnoliopsida</taxon>
        <taxon>eudicotyledons</taxon>
        <taxon>Gunneridae</taxon>
        <taxon>Pentapetalae</taxon>
        <taxon>rosids</taxon>
        <taxon>fabids</taxon>
        <taxon>Fabales</taxon>
        <taxon>Fabaceae</taxon>
        <taxon>Papilionoideae</taxon>
        <taxon>50 kb inversion clade</taxon>
        <taxon>dalbergioids sensu lato</taxon>
        <taxon>Dalbergieae</taxon>
        <taxon>Pterocarpus clade</taxon>
        <taxon>Stylosanthes</taxon>
    </lineage>
</organism>
<dbReference type="EMBL" id="JASCZI010181261">
    <property type="protein sequence ID" value="MED6180225.1"/>
    <property type="molecule type" value="Genomic_DNA"/>
</dbReference>
<protein>
    <submittedName>
        <fullName evidence="1">Uncharacterized protein</fullName>
    </submittedName>
</protein>
<gene>
    <name evidence="1" type="ORF">PIB30_008419</name>
</gene>